<dbReference type="GeneID" id="36331167"/>
<keyword evidence="6" id="KW-1185">Reference proteome</keyword>
<evidence type="ECO:0000256" key="1">
    <source>
        <dbReference type="ARBA" id="ARBA00022884"/>
    </source>
</evidence>
<evidence type="ECO:0000313" key="5">
    <source>
        <dbReference type="EMBL" id="OSX60163.1"/>
    </source>
</evidence>
<dbReference type="OrthoDB" id="439808at2759"/>
<protein>
    <recommendedName>
        <fullName evidence="4">RRM domain-containing protein</fullName>
    </recommendedName>
</protein>
<dbReference type="SUPFAM" id="SSF54928">
    <property type="entry name" value="RNA-binding domain, RBD"/>
    <property type="match status" value="2"/>
</dbReference>
<feature type="compositionally biased region" description="Polar residues" evidence="3">
    <location>
        <begin position="211"/>
        <end position="229"/>
    </location>
</feature>
<dbReference type="PROSITE" id="PS50102">
    <property type="entry name" value="RRM"/>
    <property type="match status" value="2"/>
</dbReference>
<evidence type="ECO:0000256" key="2">
    <source>
        <dbReference type="PROSITE-ProRule" id="PRU00176"/>
    </source>
</evidence>
<feature type="region of interest" description="Disordered" evidence="3">
    <location>
        <begin position="175"/>
        <end position="229"/>
    </location>
</feature>
<dbReference type="GO" id="GO:0005730">
    <property type="term" value="C:nucleolus"/>
    <property type="evidence" value="ECO:0007669"/>
    <property type="project" value="TreeGrafter"/>
</dbReference>
<keyword evidence="1 2" id="KW-0694">RNA-binding</keyword>
<dbReference type="RefSeq" id="XP_024336957.1">
    <property type="nucleotide sequence ID" value="XM_024486218.1"/>
</dbReference>
<dbReference type="PANTHER" id="PTHR23236">
    <property type="entry name" value="EUKARYOTIC TRANSLATION INITIATION FACTOR 4B/4H"/>
    <property type="match status" value="1"/>
</dbReference>
<organism evidence="5 6">
    <name type="scientific">Postia placenta MAD-698-R-SB12</name>
    <dbReference type="NCBI Taxonomy" id="670580"/>
    <lineage>
        <taxon>Eukaryota</taxon>
        <taxon>Fungi</taxon>
        <taxon>Dikarya</taxon>
        <taxon>Basidiomycota</taxon>
        <taxon>Agaricomycotina</taxon>
        <taxon>Agaricomycetes</taxon>
        <taxon>Polyporales</taxon>
        <taxon>Adustoporiaceae</taxon>
        <taxon>Rhodonia</taxon>
    </lineage>
</organism>
<feature type="compositionally biased region" description="Basic and acidic residues" evidence="3">
    <location>
        <begin position="349"/>
        <end position="366"/>
    </location>
</feature>
<dbReference type="PANTHER" id="PTHR23236:SF95">
    <property type="entry name" value="NUCLEOLAR PROTEIN 13"/>
    <property type="match status" value="1"/>
</dbReference>
<dbReference type="Gene3D" id="3.30.70.330">
    <property type="match status" value="2"/>
</dbReference>
<feature type="region of interest" description="Disordered" evidence="3">
    <location>
        <begin position="347"/>
        <end position="431"/>
    </location>
</feature>
<dbReference type="InterPro" id="IPR000504">
    <property type="entry name" value="RRM_dom"/>
</dbReference>
<dbReference type="Proteomes" id="UP000194127">
    <property type="component" value="Unassembled WGS sequence"/>
</dbReference>
<dbReference type="STRING" id="670580.A0A1X6MVD0"/>
<dbReference type="GO" id="GO:0003723">
    <property type="term" value="F:RNA binding"/>
    <property type="evidence" value="ECO:0007669"/>
    <property type="project" value="UniProtKB-UniRule"/>
</dbReference>
<dbReference type="InterPro" id="IPR012677">
    <property type="entry name" value="Nucleotide-bd_a/b_plait_sf"/>
</dbReference>
<feature type="domain" description="RRM" evidence="4">
    <location>
        <begin position="236"/>
        <end position="338"/>
    </location>
</feature>
<dbReference type="SMART" id="SM00360">
    <property type="entry name" value="RRM"/>
    <property type="match status" value="2"/>
</dbReference>
<reference evidence="5 6" key="1">
    <citation type="submission" date="2017-04" db="EMBL/GenBank/DDBJ databases">
        <title>Genome Sequence of the Model Brown-Rot Fungus Postia placenta SB12.</title>
        <authorList>
            <consortium name="DOE Joint Genome Institute"/>
            <person name="Gaskell J."/>
            <person name="Kersten P."/>
            <person name="Larrondo L.F."/>
            <person name="Canessa P."/>
            <person name="Martinez D."/>
            <person name="Hibbett D."/>
            <person name="Schmoll M."/>
            <person name="Kubicek C.P."/>
            <person name="Martinez A.T."/>
            <person name="Yadav J."/>
            <person name="Master E."/>
            <person name="Magnuson J.K."/>
            <person name="James T."/>
            <person name="Yaver D."/>
            <person name="Berka R."/>
            <person name="Labutti K."/>
            <person name="Lipzen A."/>
            <person name="Aerts A."/>
            <person name="Barry K."/>
            <person name="Henrissat B."/>
            <person name="Blanchette R."/>
            <person name="Grigoriev I."/>
            <person name="Cullen D."/>
        </authorList>
    </citation>
    <scope>NUCLEOTIDE SEQUENCE [LARGE SCALE GENOMIC DNA]</scope>
    <source>
        <strain evidence="5 6">MAD-698-R-SB12</strain>
    </source>
</reference>
<feature type="domain" description="RRM" evidence="4">
    <location>
        <begin position="109"/>
        <end position="208"/>
    </location>
</feature>
<evidence type="ECO:0000313" key="6">
    <source>
        <dbReference type="Proteomes" id="UP000194127"/>
    </source>
</evidence>
<feature type="compositionally biased region" description="Low complexity" evidence="3">
    <location>
        <begin position="1"/>
        <end position="18"/>
    </location>
</feature>
<evidence type="ECO:0000256" key="3">
    <source>
        <dbReference type="SAM" id="MobiDB-lite"/>
    </source>
</evidence>
<dbReference type="EMBL" id="KZ110600">
    <property type="protein sequence ID" value="OSX60163.1"/>
    <property type="molecule type" value="Genomic_DNA"/>
</dbReference>
<dbReference type="Pfam" id="PF00076">
    <property type="entry name" value="RRM_1"/>
    <property type="match status" value="1"/>
</dbReference>
<feature type="compositionally biased region" description="Basic residues" evidence="3">
    <location>
        <begin position="367"/>
        <end position="377"/>
    </location>
</feature>
<feature type="region of interest" description="Disordered" evidence="3">
    <location>
        <begin position="1"/>
        <end position="110"/>
    </location>
</feature>
<feature type="compositionally biased region" description="Basic and acidic residues" evidence="3">
    <location>
        <begin position="181"/>
        <end position="197"/>
    </location>
</feature>
<evidence type="ECO:0000259" key="4">
    <source>
        <dbReference type="PROSITE" id="PS50102"/>
    </source>
</evidence>
<proteinExistence type="predicted"/>
<accession>A0A1X6MVD0</accession>
<name>A0A1X6MVD0_9APHY</name>
<gene>
    <name evidence="5" type="ORF">POSPLADRAFT_1148732</name>
</gene>
<dbReference type="AlphaFoldDB" id="A0A1X6MVD0"/>
<feature type="compositionally biased region" description="Basic and acidic residues" evidence="3">
    <location>
        <begin position="403"/>
        <end position="420"/>
    </location>
</feature>
<dbReference type="InterPro" id="IPR035979">
    <property type="entry name" value="RBD_domain_sf"/>
</dbReference>
<sequence>MSVSPHSPTPSSSHADSSPSRRKRKLRDVDSDSGSASDSDNSGDENESGSGSDPEASEPPVLSHAEQRRQRKKQEKSAAQPSADAKPTKEKSVKNTAELAPSKVPKRQNSVWVGNMSFKTTPEALRQFFDGVGEITRIHMPTKLANPGPEGKGVRKENRGFAYVDFSTPDAKTAAITRSENPLDGRRLLIKDGDDFNGRPTAASADAQDGASKSSLSGHTKTAQKILSAQKQPAGPTLFLGNLGFEATEQSIRTLFDSYRPKAVGGADADPDADADAGAEKPKPWIRKVRLGTFEDSGKCKGWAFIDFTSTEHATTALVSSKIHFLDGRKLVVEYASPDAVRRGGNFSELREKRIKGDKGSYDEQRPRRKPSGKLHQSRTTANEADAPMGGEEQQEVPAKRRRIEDASQSFEKRTRDGKPQRVRTKPGAALALAKRETAAIVPSQGKKIVF</sequence>